<organism evidence="7 8">
    <name type="scientific">Pacificispira spongiicola</name>
    <dbReference type="NCBI Taxonomy" id="2729598"/>
    <lineage>
        <taxon>Bacteria</taxon>
        <taxon>Pseudomonadati</taxon>
        <taxon>Pseudomonadota</taxon>
        <taxon>Alphaproteobacteria</taxon>
        <taxon>Rhodospirillales</taxon>
        <taxon>Rhodospirillaceae</taxon>
        <taxon>Pacificispira</taxon>
    </lineage>
</organism>
<protein>
    <recommendedName>
        <fullName evidence="4">Large ribosomal subunit protein bL21</fullName>
    </recommendedName>
</protein>
<dbReference type="PANTHER" id="PTHR21349:SF0">
    <property type="entry name" value="LARGE RIBOSOMAL SUBUNIT PROTEIN BL21M"/>
    <property type="match status" value="1"/>
</dbReference>
<keyword evidence="4 5" id="KW-0694">RNA-binding</keyword>
<comment type="similarity">
    <text evidence="1 4 5">Belongs to the bacterial ribosomal protein bL21 family.</text>
</comment>
<dbReference type="PANTHER" id="PTHR21349">
    <property type="entry name" value="50S RIBOSOMAL PROTEIN L21"/>
    <property type="match status" value="1"/>
</dbReference>
<dbReference type="GO" id="GO:0005737">
    <property type="term" value="C:cytoplasm"/>
    <property type="evidence" value="ECO:0007669"/>
    <property type="project" value="UniProtKB-ARBA"/>
</dbReference>
<comment type="caution">
    <text evidence="7">The sequence shown here is derived from an EMBL/GenBank/DDBJ whole genome shotgun (WGS) entry which is preliminary data.</text>
</comment>
<evidence type="ECO:0000256" key="5">
    <source>
        <dbReference type="RuleBase" id="RU000562"/>
    </source>
</evidence>
<evidence type="ECO:0000256" key="6">
    <source>
        <dbReference type="SAM" id="MobiDB-lite"/>
    </source>
</evidence>
<feature type="region of interest" description="Disordered" evidence="6">
    <location>
        <begin position="107"/>
        <end position="164"/>
    </location>
</feature>
<dbReference type="InterPro" id="IPR001787">
    <property type="entry name" value="Ribosomal_bL21"/>
</dbReference>
<evidence type="ECO:0000256" key="1">
    <source>
        <dbReference type="ARBA" id="ARBA00008563"/>
    </source>
</evidence>
<keyword evidence="2 4" id="KW-0689">Ribosomal protein</keyword>
<evidence type="ECO:0000256" key="4">
    <source>
        <dbReference type="HAMAP-Rule" id="MF_01363"/>
    </source>
</evidence>
<comment type="subunit">
    <text evidence="4">Part of the 50S ribosomal subunit. Contacts protein L20.</text>
</comment>
<evidence type="ECO:0000256" key="2">
    <source>
        <dbReference type="ARBA" id="ARBA00022980"/>
    </source>
</evidence>
<accession>A0A7Y0E1Y0</accession>
<dbReference type="RefSeq" id="WP_169626103.1">
    <property type="nucleotide sequence ID" value="NZ_JABBNT010000004.1"/>
</dbReference>
<evidence type="ECO:0000256" key="3">
    <source>
        <dbReference type="ARBA" id="ARBA00023274"/>
    </source>
</evidence>
<keyword evidence="8" id="KW-1185">Reference proteome</keyword>
<proteinExistence type="inferred from homology"/>
<dbReference type="EMBL" id="JABBNT010000004">
    <property type="protein sequence ID" value="NMM45719.1"/>
    <property type="molecule type" value="Genomic_DNA"/>
</dbReference>
<dbReference type="GO" id="GO:0006412">
    <property type="term" value="P:translation"/>
    <property type="evidence" value="ECO:0007669"/>
    <property type="project" value="UniProtKB-UniRule"/>
</dbReference>
<dbReference type="GO" id="GO:0019843">
    <property type="term" value="F:rRNA binding"/>
    <property type="evidence" value="ECO:0007669"/>
    <property type="project" value="UniProtKB-UniRule"/>
</dbReference>
<dbReference type="AlphaFoldDB" id="A0A7Y0E1Y0"/>
<reference evidence="7 8" key="1">
    <citation type="submission" date="2020-04" db="EMBL/GenBank/DDBJ databases">
        <title>Rhodospirillaceae bacterium KN72 isolated from deep sea.</title>
        <authorList>
            <person name="Zhang D.-C."/>
        </authorList>
    </citation>
    <scope>NUCLEOTIDE SEQUENCE [LARGE SCALE GENOMIC DNA]</scope>
    <source>
        <strain evidence="7 8">KN72</strain>
    </source>
</reference>
<evidence type="ECO:0000313" key="7">
    <source>
        <dbReference type="EMBL" id="NMM45719.1"/>
    </source>
</evidence>
<sequence length="164" mass="17481">MFAVVKTGGKQYRVAKDDVIRVEKLDAEAGATVLLDQVLMISDENGAKTGAPLLDGAVVEAEVLEQARNKKVIIYKKKRRQNYRRKKGHRQHVTVLKVVDIALDGSKKVAKAPAKTAAKSEASADAPAAKDAPVKKAAAKKTTAKKAAKKTAAKKAAAKKPDAE</sequence>
<dbReference type="SUPFAM" id="SSF141091">
    <property type="entry name" value="L21p-like"/>
    <property type="match status" value="1"/>
</dbReference>
<feature type="compositionally biased region" description="Basic residues" evidence="6">
    <location>
        <begin position="137"/>
        <end position="158"/>
    </location>
</feature>
<dbReference type="Proteomes" id="UP000539372">
    <property type="component" value="Unassembled WGS sequence"/>
</dbReference>
<gene>
    <name evidence="4 7" type="primary">rplU</name>
    <name evidence="7" type="ORF">HH303_14580</name>
</gene>
<dbReference type="GO" id="GO:1990904">
    <property type="term" value="C:ribonucleoprotein complex"/>
    <property type="evidence" value="ECO:0007669"/>
    <property type="project" value="UniProtKB-KW"/>
</dbReference>
<dbReference type="GO" id="GO:0005840">
    <property type="term" value="C:ribosome"/>
    <property type="evidence" value="ECO:0007669"/>
    <property type="project" value="UniProtKB-KW"/>
</dbReference>
<keyword evidence="4 5" id="KW-0699">rRNA-binding</keyword>
<dbReference type="GO" id="GO:0003735">
    <property type="term" value="F:structural constituent of ribosome"/>
    <property type="evidence" value="ECO:0007669"/>
    <property type="project" value="InterPro"/>
</dbReference>
<comment type="function">
    <text evidence="4 5">This protein binds to 23S rRNA in the presence of protein L20.</text>
</comment>
<dbReference type="InterPro" id="IPR036164">
    <property type="entry name" value="bL21-like_sf"/>
</dbReference>
<dbReference type="InterPro" id="IPR028909">
    <property type="entry name" value="bL21-like"/>
</dbReference>
<dbReference type="Pfam" id="PF00829">
    <property type="entry name" value="Ribosomal_L21p"/>
    <property type="match status" value="1"/>
</dbReference>
<name>A0A7Y0E1Y0_9PROT</name>
<feature type="compositionally biased region" description="Low complexity" evidence="6">
    <location>
        <begin position="111"/>
        <end position="131"/>
    </location>
</feature>
<dbReference type="NCBIfam" id="TIGR00061">
    <property type="entry name" value="L21"/>
    <property type="match status" value="1"/>
</dbReference>
<keyword evidence="3 4" id="KW-0687">Ribonucleoprotein</keyword>
<dbReference type="HAMAP" id="MF_01363">
    <property type="entry name" value="Ribosomal_bL21"/>
    <property type="match status" value="1"/>
</dbReference>
<evidence type="ECO:0000313" key="8">
    <source>
        <dbReference type="Proteomes" id="UP000539372"/>
    </source>
</evidence>